<dbReference type="InterPro" id="IPR001357">
    <property type="entry name" value="BRCT_dom"/>
</dbReference>
<dbReference type="RefSeq" id="XP_062631412.1">
    <property type="nucleotide sequence ID" value="XM_062775428.1"/>
</dbReference>
<proteinExistence type="predicted"/>
<name>A0AAF0YIR8_9TREE</name>
<feature type="domain" description="BRCT" evidence="1">
    <location>
        <begin position="214"/>
        <end position="277"/>
    </location>
</feature>
<accession>A0AAF0YIR8</accession>
<keyword evidence="3" id="KW-1185">Reference proteome</keyword>
<protein>
    <recommendedName>
        <fullName evidence="1">BRCT domain-containing protein</fullName>
    </recommendedName>
</protein>
<organism evidence="2 3">
    <name type="scientific">Vanrija pseudolonga</name>
    <dbReference type="NCBI Taxonomy" id="143232"/>
    <lineage>
        <taxon>Eukaryota</taxon>
        <taxon>Fungi</taxon>
        <taxon>Dikarya</taxon>
        <taxon>Basidiomycota</taxon>
        <taxon>Agaricomycotina</taxon>
        <taxon>Tremellomycetes</taxon>
        <taxon>Trichosporonales</taxon>
        <taxon>Trichosporonaceae</taxon>
        <taxon>Vanrija</taxon>
    </lineage>
</organism>
<dbReference type="Proteomes" id="UP000827549">
    <property type="component" value="Chromosome 7"/>
</dbReference>
<dbReference type="PROSITE" id="PS50172">
    <property type="entry name" value="BRCT"/>
    <property type="match status" value="1"/>
</dbReference>
<reference evidence="2" key="1">
    <citation type="submission" date="2023-10" db="EMBL/GenBank/DDBJ databases">
        <authorList>
            <person name="Noh H."/>
        </authorList>
    </citation>
    <scope>NUCLEOTIDE SEQUENCE</scope>
    <source>
        <strain evidence="2">DUCC4014</strain>
    </source>
</reference>
<evidence type="ECO:0000259" key="1">
    <source>
        <dbReference type="PROSITE" id="PS50172"/>
    </source>
</evidence>
<dbReference type="AlphaFoldDB" id="A0AAF0YIR8"/>
<evidence type="ECO:0000313" key="2">
    <source>
        <dbReference type="EMBL" id="WOO85386.1"/>
    </source>
</evidence>
<dbReference type="GeneID" id="87812049"/>
<sequence length="282" mass="31700">MLKGRMSDTQWASRTFEKRRFYVPPEGSGIDTRLWSQSVIQLHGGEIVASLTPGPFVIVERPKSASLSYPYIHYLPDNYMPPADGTRNFNSLMYEIYSLNKTERRCIVYTSDWLAYCLDRCDPIHNSRASLIYEVSVVILSVKEYNELYKFSPSAPPAGNAQKDRAPALRSTKIFARGRKSPLTFYLDQNCAKLQRMIEASTTNTSSSDAQDEGGEVVEPWSAIILVADATNWADVMDDTQREVLDQRSLASFVVTPSYVVECVVKDTVLDPTPFVLPSGEQ</sequence>
<dbReference type="EMBL" id="CP086720">
    <property type="protein sequence ID" value="WOO85386.1"/>
    <property type="molecule type" value="Genomic_DNA"/>
</dbReference>
<gene>
    <name evidence="2" type="ORF">LOC62_07G008885</name>
</gene>
<evidence type="ECO:0000313" key="3">
    <source>
        <dbReference type="Proteomes" id="UP000827549"/>
    </source>
</evidence>